<dbReference type="RefSeq" id="WP_074962403.1">
    <property type="nucleotide sequence ID" value="NZ_FOKQ01000027.1"/>
</dbReference>
<keyword evidence="2" id="KW-1133">Transmembrane helix</keyword>
<proteinExistence type="predicted"/>
<feature type="region of interest" description="Disordered" evidence="1">
    <location>
        <begin position="111"/>
        <end position="142"/>
    </location>
</feature>
<keyword evidence="2" id="KW-0472">Membrane</keyword>
<dbReference type="EMBL" id="FOKQ01000027">
    <property type="protein sequence ID" value="SFC96067.1"/>
    <property type="molecule type" value="Genomic_DNA"/>
</dbReference>
<feature type="transmembrane region" description="Helical" evidence="2">
    <location>
        <begin position="84"/>
        <end position="102"/>
    </location>
</feature>
<evidence type="ECO:0000256" key="2">
    <source>
        <dbReference type="SAM" id="Phobius"/>
    </source>
</evidence>
<name>A0A1I1NEV4_RUMAL</name>
<evidence type="ECO:0000256" key="1">
    <source>
        <dbReference type="SAM" id="MobiDB-lite"/>
    </source>
</evidence>
<dbReference type="Proteomes" id="UP000182192">
    <property type="component" value="Unassembled WGS sequence"/>
</dbReference>
<accession>A0A1I1NEV4</accession>
<sequence length="520" mass="58671">MKININELPDHLSEKDMAEFEGLFDDIEKDAAISDEQQQRILSSVMRKAGNGMDTIITNKRNTNETATEKTIETNRKIHIKRGGAIAACIAVLAMGGALFSLNNNIHRTAPNTDRDSSAFTETVCTDSEDIQSDSENVPDAKTENDSVIANLYEKYLSAIYSYGFEKINNERYLIHIPACENDSKNNKYIIYDVSSGSEITAITTDMVLPEVFANKFDVYKYDSTKNILQAAVYDESGNALHEYEVDTDIEEGYHPALVHPVFNDDGSRMFFVMEKDLGDFNTDSAIYYADSGDNTPHLLNKDSLKNESVSKLSVSGDTMLVECHDVVGLISTDPDCKENAATFDLQKTYYYCWLMSDPWINGYLGISYSGDITIIAPDDDGDIQIGNNRYTIKNYELGDDQYNTNRVLSCSGRYLVVSYKKDINDFDDTRYYTLYEVGKDDLTKIKTVKKEIDGTVYNENGKVYFDESTGLLTTCREKNIPLEEYDEFRIMEDGSYTASFAATFEGPNEFTFDVINLFK</sequence>
<protein>
    <recommendedName>
        <fullName evidence="5">WD40-like Beta Propeller Repeat</fullName>
    </recommendedName>
</protein>
<dbReference type="SUPFAM" id="SSF82171">
    <property type="entry name" value="DPP6 N-terminal domain-like"/>
    <property type="match status" value="1"/>
</dbReference>
<dbReference type="AlphaFoldDB" id="A0A1I1NEV4"/>
<evidence type="ECO:0008006" key="5">
    <source>
        <dbReference type="Google" id="ProtNLM"/>
    </source>
</evidence>
<reference evidence="3 4" key="1">
    <citation type="submission" date="2016-10" db="EMBL/GenBank/DDBJ databases">
        <authorList>
            <person name="de Groot N.N."/>
        </authorList>
    </citation>
    <scope>NUCLEOTIDE SEQUENCE [LARGE SCALE GENOMIC DNA]</scope>
    <source>
        <strain evidence="3 4">AR67</strain>
    </source>
</reference>
<organism evidence="3 4">
    <name type="scientific">Ruminococcus albus</name>
    <dbReference type="NCBI Taxonomy" id="1264"/>
    <lineage>
        <taxon>Bacteria</taxon>
        <taxon>Bacillati</taxon>
        <taxon>Bacillota</taxon>
        <taxon>Clostridia</taxon>
        <taxon>Eubacteriales</taxon>
        <taxon>Oscillospiraceae</taxon>
        <taxon>Ruminococcus</taxon>
    </lineage>
</organism>
<gene>
    <name evidence="3" type="ORF">SAMN02910406_02749</name>
</gene>
<evidence type="ECO:0000313" key="3">
    <source>
        <dbReference type="EMBL" id="SFC96067.1"/>
    </source>
</evidence>
<evidence type="ECO:0000313" key="4">
    <source>
        <dbReference type="Proteomes" id="UP000182192"/>
    </source>
</evidence>
<keyword evidence="2" id="KW-0812">Transmembrane</keyword>
<dbReference type="OrthoDB" id="9806013at2"/>
<feature type="compositionally biased region" description="Polar residues" evidence="1">
    <location>
        <begin position="111"/>
        <end position="126"/>
    </location>
</feature>